<evidence type="ECO:0000256" key="1">
    <source>
        <dbReference type="ARBA" id="ARBA00022737"/>
    </source>
</evidence>
<dbReference type="InterPro" id="IPR002110">
    <property type="entry name" value="Ankyrin_rpt"/>
</dbReference>
<evidence type="ECO:0000313" key="6">
    <source>
        <dbReference type="EMBL" id="CAH0364083.1"/>
    </source>
</evidence>
<feature type="repeat" description="ANK" evidence="3">
    <location>
        <begin position="558"/>
        <end position="590"/>
    </location>
</feature>
<organism evidence="5">
    <name type="scientific">Pelagomonas calceolata</name>
    <dbReference type="NCBI Taxonomy" id="35677"/>
    <lineage>
        <taxon>Eukaryota</taxon>
        <taxon>Sar</taxon>
        <taxon>Stramenopiles</taxon>
        <taxon>Ochrophyta</taxon>
        <taxon>Pelagophyceae</taxon>
        <taxon>Pelagomonadales</taxon>
        <taxon>Pelagomonadaceae</taxon>
        <taxon>Pelagomonas</taxon>
    </lineage>
</organism>
<evidence type="ECO:0000256" key="4">
    <source>
        <dbReference type="SAM" id="SignalP"/>
    </source>
</evidence>
<dbReference type="OrthoDB" id="194358at2759"/>
<dbReference type="PANTHER" id="PTHR24173">
    <property type="entry name" value="ANKYRIN REPEAT CONTAINING"/>
    <property type="match status" value="1"/>
</dbReference>
<sequence>MLHARANAALLLLWAASAAAEDKAMRTLSIGTTGVAVKIRQGPAFDQLFTWSKHLGDRGATHGEASEREQRVHSLVASGAWPAYAWDEYQRLAAGSGQVDSGSLLRDYGVAFSVAEHASSEPLFRAAASNDAAEVRRLLKGDYESDAALPDGTTALHAAALSDSIKVAKLLLDSADDARSLIEARGAHGLTALHTAAAANALKVVAELVRRGAVVDARHAFANSTALHFAAEDGHHEIIKALCDAGADADASTTLGGRPLHAAAQKGHGKAIDALLECGASTEALLNNDTTPLYLAALEGHAAAARALVQGGASLTPTIQRRAGSASRAVAAAHDRNDWRPNAEPGNGATPLHAAAEHGHVDVVSILLEAGAPIDDRSMSGVSPLHLASGYERLDVLSLLLEKGATVDIGDMRGATPLQHGVASLRIVEALLERGADPNARRRDGATAVHAAASLGNVEVLRFLVQKGGLAASATEDGVTPLLVAATDETLIDALADASDLKAALGIPGPATDSIITHSREAKTGDPPLSHAVRKGARASAKRLLKLGADPNLKSEDSGCAPLHFAANNDDGHLVEALVKNGALVDTTSVELGGSTPLYIAATRGATSAAVALLDAGADPDLAVDNGETPLLAAIEGDFIQVVRALLSEEAEAPVRTADPNKGTQSSSVRQAPLLLAVARGRVDAAAALLEAGANCAMLVASRPGEPPENLIDVARQRRDHAMLQLLVKNEEACDVGLEDMESD</sequence>
<evidence type="ECO:0000313" key="7">
    <source>
        <dbReference type="Proteomes" id="UP000789595"/>
    </source>
</evidence>
<dbReference type="PRINTS" id="PR01415">
    <property type="entry name" value="ANKYRIN"/>
</dbReference>
<feature type="repeat" description="ANK" evidence="3">
    <location>
        <begin position="222"/>
        <end position="254"/>
    </location>
</feature>
<name>A0A7S4A5S3_9STRA</name>
<evidence type="ECO:0000256" key="3">
    <source>
        <dbReference type="PROSITE-ProRule" id="PRU00023"/>
    </source>
</evidence>
<gene>
    <name evidence="5" type="ORF">PCAL00307_LOCUS19799</name>
    <name evidence="6" type="ORF">PECAL_1P04350</name>
</gene>
<dbReference type="PROSITE" id="PS50297">
    <property type="entry name" value="ANK_REP_REGION"/>
    <property type="match status" value="10"/>
</dbReference>
<feature type="repeat" description="ANK" evidence="3">
    <location>
        <begin position="626"/>
        <end position="658"/>
    </location>
</feature>
<feature type="repeat" description="ANK" evidence="3">
    <location>
        <begin position="255"/>
        <end position="287"/>
    </location>
</feature>
<dbReference type="EMBL" id="CAKKNE010000001">
    <property type="protein sequence ID" value="CAH0364083.1"/>
    <property type="molecule type" value="Genomic_DNA"/>
</dbReference>
<feature type="repeat" description="ANK" evidence="3">
    <location>
        <begin position="288"/>
        <end position="315"/>
    </location>
</feature>
<dbReference type="AlphaFoldDB" id="A0A7S4A5S3"/>
<feature type="repeat" description="ANK" evidence="3">
    <location>
        <begin position="593"/>
        <end position="625"/>
    </location>
</feature>
<keyword evidence="1" id="KW-0677">Repeat</keyword>
<dbReference type="Gene3D" id="1.25.40.20">
    <property type="entry name" value="Ankyrin repeat-containing domain"/>
    <property type="match status" value="5"/>
</dbReference>
<evidence type="ECO:0000256" key="2">
    <source>
        <dbReference type="ARBA" id="ARBA00023043"/>
    </source>
</evidence>
<keyword evidence="2 3" id="KW-0040">ANK repeat</keyword>
<dbReference type="SUPFAM" id="SSF48403">
    <property type="entry name" value="Ankyrin repeat"/>
    <property type="match status" value="2"/>
</dbReference>
<protein>
    <submittedName>
        <fullName evidence="5">Uncharacterized protein</fullName>
    </submittedName>
</protein>
<feature type="repeat" description="ANK" evidence="3">
    <location>
        <begin position="524"/>
        <end position="556"/>
    </location>
</feature>
<feature type="repeat" description="ANK" evidence="3">
    <location>
        <begin position="347"/>
        <end position="379"/>
    </location>
</feature>
<feature type="repeat" description="ANK" evidence="3">
    <location>
        <begin position="151"/>
        <end position="183"/>
    </location>
</feature>
<dbReference type="InterPro" id="IPR036770">
    <property type="entry name" value="Ankyrin_rpt-contain_sf"/>
</dbReference>
<keyword evidence="4" id="KW-0732">Signal</keyword>
<dbReference type="EMBL" id="HBIW01022949">
    <property type="protein sequence ID" value="CAE0704351.1"/>
    <property type="molecule type" value="Transcribed_RNA"/>
</dbReference>
<feature type="repeat" description="ANK" evidence="3">
    <location>
        <begin position="380"/>
        <end position="412"/>
    </location>
</feature>
<proteinExistence type="predicted"/>
<reference evidence="6" key="2">
    <citation type="submission" date="2021-11" db="EMBL/GenBank/DDBJ databases">
        <authorList>
            <consortium name="Genoscope - CEA"/>
            <person name="William W."/>
        </authorList>
    </citation>
    <scope>NUCLEOTIDE SEQUENCE</scope>
</reference>
<feature type="signal peptide" evidence="4">
    <location>
        <begin position="1"/>
        <end position="20"/>
    </location>
</feature>
<dbReference type="PANTHER" id="PTHR24173:SF74">
    <property type="entry name" value="ANKYRIN REPEAT DOMAIN-CONTAINING PROTEIN 16"/>
    <property type="match status" value="1"/>
</dbReference>
<dbReference type="SMART" id="SM00248">
    <property type="entry name" value="ANK"/>
    <property type="match status" value="15"/>
</dbReference>
<dbReference type="PROSITE" id="PS50088">
    <property type="entry name" value="ANK_REPEAT"/>
    <property type="match status" value="12"/>
</dbReference>
<accession>A0A7S4A5S3</accession>
<feature type="repeat" description="ANK" evidence="3">
    <location>
        <begin position="444"/>
        <end position="468"/>
    </location>
</feature>
<dbReference type="Pfam" id="PF00023">
    <property type="entry name" value="Ank"/>
    <property type="match status" value="1"/>
</dbReference>
<dbReference type="Pfam" id="PF12796">
    <property type="entry name" value="Ank_2"/>
    <property type="match status" value="5"/>
</dbReference>
<feature type="repeat" description="ANK" evidence="3">
    <location>
        <begin position="188"/>
        <end position="220"/>
    </location>
</feature>
<dbReference type="Proteomes" id="UP000789595">
    <property type="component" value="Unassembled WGS sequence"/>
</dbReference>
<reference evidence="5" key="1">
    <citation type="submission" date="2021-01" db="EMBL/GenBank/DDBJ databases">
        <authorList>
            <person name="Corre E."/>
            <person name="Pelletier E."/>
            <person name="Niang G."/>
            <person name="Scheremetjew M."/>
            <person name="Finn R."/>
            <person name="Kale V."/>
            <person name="Holt S."/>
            <person name="Cochrane G."/>
            <person name="Meng A."/>
            <person name="Brown T."/>
            <person name="Cohen L."/>
        </authorList>
    </citation>
    <scope>NUCLEOTIDE SEQUENCE</scope>
    <source>
        <strain evidence="5">CCMP1756</strain>
    </source>
</reference>
<feature type="chain" id="PRO_5036404027" evidence="4">
    <location>
        <begin position="21"/>
        <end position="744"/>
    </location>
</feature>
<keyword evidence="7" id="KW-1185">Reference proteome</keyword>
<evidence type="ECO:0000313" key="5">
    <source>
        <dbReference type="EMBL" id="CAE0704351.1"/>
    </source>
</evidence>